<dbReference type="EMBL" id="JAOCQF010000001">
    <property type="protein sequence ID" value="MCT8328893.1"/>
    <property type="molecule type" value="Genomic_DNA"/>
</dbReference>
<feature type="chain" id="PRO_5045092143" evidence="1">
    <location>
        <begin position="21"/>
        <end position="161"/>
    </location>
</feature>
<evidence type="ECO:0000313" key="2">
    <source>
        <dbReference type="EMBL" id="MCT8328893.1"/>
    </source>
</evidence>
<comment type="caution">
    <text evidence="2">The sequence shown here is derived from an EMBL/GenBank/DDBJ whole genome shotgun (WGS) entry which is preliminary data.</text>
</comment>
<sequence length="161" mass="17459">MRPLFLILLTSSLVTAGALAAETGAGRATVTMEGATHDLDPVDGASSTVTSDDTGVLFYLTATDQPVSINFNLFDRSVLTQGSVDFTLPADNAPKARVELSFFNPEREGRRLQRRIIFSEGTITVRRISERSLALDFDGQGHPLMDATMFPIRGTIEVDLP</sequence>
<dbReference type="RefSeq" id="WP_261494315.1">
    <property type="nucleotide sequence ID" value="NZ_JAOCQF010000001.1"/>
</dbReference>
<proteinExistence type="predicted"/>
<dbReference type="Proteomes" id="UP001205601">
    <property type="component" value="Unassembled WGS sequence"/>
</dbReference>
<keyword evidence="3" id="KW-1185">Reference proteome</keyword>
<name>A0ABT2NIZ6_9RHOB</name>
<accession>A0ABT2NIZ6</accession>
<keyword evidence="1" id="KW-0732">Signal</keyword>
<evidence type="ECO:0000313" key="3">
    <source>
        <dbReference type="Proteomes" id="UP001205601"/>
    </source>
</evidence>
<evidence type="ECO:0000256" key="1">
    <source>
        <dbReference type="SAM" id="SignalP"/>
    </source>
</evidence>
<reference evidence="3" key="1">
    <citation type="submission" date="2023-07" db="EMBL/GenBank/DDBJ databases">
        <title>Defluviimonas sediminis sp. nov., isolated from mangrove sediment.</title>
        <authorList>
            <person name="Liu L."/>
            <person name="Li J."/>
            <person name="Huang Y."/>
            <person name="Pan J."/>
            <person name="Li M."/>
        </authorList>
    </citation>
    <scope>NUCLEOTIDE SEQUENCE [LARGE SCALE GENOMIC DNA]</scope>
    <source>
        <strain evidence="3">FT324</strain>
    </source>
</reference>
<organism evidence="2 3">
    <name type="scientific">Albidovulum sediminis</name>
    <dbReference type="NCBI Taxonomy" id="3066345"/>
    <lineage>
        <taxon>Bacteria</taxon>
        <taxon>Pseudomonadati</taxon>
        <taxon>Pseudomonadota</taxon>
        <taxon>Alphaproteobacteria</taxon>
        <taxon>Rhodobacterales</taxon>
        <taxon>Paracoccaceae</taxon>
        <taxon>Albidovulum</taxon>
    </lineage>
</organism>
<protein>
    <submittedName>
        <fullName evidence="2">Uncharacterized protein</fullName>
    </submittedName>
</protein>
<feature type="signal peptide" evidence="1">
    <location>
        <begin position="1"/>
        <end position="20"/>
    </location>
</feature>
<gene>
    <name evidence="2" type="ORF">N5I32_05110</name>
</gene>